<dbReference type="Proteomes" id="UP000219621">
    <property type="component" value="Unassembled WGS sequence"/>
</dbReference>
<dbReference type="SUPFAM" id="SSF53720">
    <property type="entry name" value="ALDH-like"/>
    <property type="match status" value="1"/>
</dbReference>
<dbReference type="Pfam" id="PF00171">
    <property type="entry name" value="Aldedh"/>
    <property type="match status" value="1"/>
</dbReference>
<dbReference type="Gene3D" id="3.40.309.10">
    <property type="entry name" value="Aldehyde Dehydrogenase, Chain A, domain 2"/>
    <property type="match status" value="1"/>
</dbReference>
<reference evidence="3 4" key="1">
    <citation type="submission" date="2017-09" db="EMBL/GenBank/DDBJ databases">
        <authorList>
            <person name="Ehlers B."/>
            <person name="Leendertz F.H."/>
        </authorList>
    </citation>
    <scope>NUCLEOTIDE SEQUENCE [LARGE SCALE GENOMIC DNA]</scope>
    <source>
        <strain evidence="3 4">USBA 140</strain>
    </source>
</reference>
<accession>A0A286GX71</accession>
<dbReference type="RefSeq" id="WP_097280783.1">
    <property type="nucleotide sequence ID" value="NZ_OCNJ01000009.1"/>
</dbReference>
<dbReference type="Gene3D" id="3.40.605.10">
    <property type="entry name" value="Aldehyde Dehydrogenase, Chain A, domain 1"/>
    <property type="match status" value="1"/>
</dbReference>
<evidence type="ECO:0000313" key="4">
    <source>
        <dbReference type="Proteomes" id="UP000219621"/>
    </source>
</evidence>
<sequence length="467" mass="49417">MTAEPQTTLSVVSPVDGSVYIERALATEQQIATALTEARLACDRWAREPVTERVAVCARLLDRVKGGAGRIAESLAWQVGTPLAQGMQELRDAEDLARTMMGLGPHVLADIHGPEEPGVERFVRRVPHGVVFVTLPWAQPWLVALSVMVPALLAGNALVVRPSPQAPLAAEVIAKAFRESGLPKGVVQSLHLSEAEAARVAGAVEVDMVIHAGEPDMTRWLVAAVAARNRPIEIIGAGLDAAYVRRDANLAAAAEAIAGAAFRDAGRGYGAVKRLYVHADAHDPLVDQLGDHARALMLGDPLKPATTLGPVARLTEAVALRQHVAQAVTRGAVEAVDPAGFAADDGKGLYIAPRVVTEVTPDLDLLREPTPGPVLAVMRVSSDEEAAALVNDGDWGRSASIWTQDAREAARIAAGLRVGAVFQNQCAPLDGNLAWTGTNASGGGVLLSRAFYERVTRPMTWNLLHKV</sequence>
<dbReference type="InterPro" id="IPR016161">
    <property type="entry name" value="Ald_DH/histidinol_DH"/>
</dbReference>
<dbReference type="InterPro" id="IPR015590">
    <property type="entry name" value="Aldehyde_DH_dom"/>
</dbReference>
<dbReference type="GO" id="GO:0016620">
    <property type="term" value="F:oxidoreductase activity, acting on the aldehyde or oxo group of donors, NAD or NADP as acceptor"/>
    <property type="evidence" value="ECO:0007669"/>
    <property type="project" value="InterPro"/>
</dbReference>
<evidence type="ECO:0000256" key="1">
    <source>
        <dbReference type="ARBA" id="ARBA00023002"/>
    </source>
</evidence>
<dbReference type="InterPro" id="IPR016163">
    <property type="entry name" value="Ald_DH_C"/>
</dbReference>
<keyword evidence="1" id="KW-0560">Oxidoreductase</keyword>
<keyword evidence="4" id="KW-1185">Reference proteome</keyword>
<dbReference type="AlphaFoldDB" id="A0A286GX71"/>
<dbReference type="PANTHER" id="PTHR11699">
    <property type="entry name" value="ALDEHYDE DEHYDROGENASE-RELATED"/>
    <property type="match status" value="1"/>
</dbReference>
<organism evidence="3 4">
    <name type="scientific">Caenispirillum bisanense</name>
    <dbReference type="NCBI Taxonomy" id="414052"/>
    <lineage>
        <taxon>Bacteria</taxon>
        <taxon>Pseudomonadati</taxon>
        <taxon>Pseudomonadota</taxon>
        <taxon>Alphaproteobacteria</taxon>
        <taxon>Rhodospirillales</taxon>
        <taxon>Novispirillaceae</taxon>
        <taxon>Caenispirillum</taxon>
    </lineage>
</organism>
<gene>
    <name evidence="3" type="ORF">SAMN05421508_109123</name>
</gene>
<protein>
    <submittedName>
        <fullName evidence="3">Acyl-CoA reductase</fullName>
    </submittedName>
</protein>
<dbReference type="OrthoDB" id="9772584at2"/>
<dbReference type="InterPro" id="IPR016162">
    <property type="entry name" value="Ald_DH_N"/>
</dbReference>
<feature type="domain" description="Aldehyde dehydrogenase" evidence="2">
    <location>
        <begin position="6"/>
        <end position="457"/>
    </location>
</feature>
<dbReference type="EMBL" id="OCNJ01000009">
    <property type="protein sequence ID" value="SOD99679.1"/>
    <property type="molecule type" value="Genomic_DNA"/>
</dbReference>
<evidence type="ECO:0000313" key="3">
    <source>
        <dbReference type="EMBL" id="SOD99679.1"/>
    </source>
</evidence>
<evidence type="ECO:0000259" key="2">
    <source>
        <dbReference type="Pfam" id="PF00171"/>
    </source>
</evidence>
<proteinExistence type="predicted"/>
<name>A0A286GX71_9PROT</name>